<evidence type="ECO:0000313" key="3">
    <source>
        <dbReference type="Proteomes" id="UP000332933"/>
    </source>
</evidence>
<dbReference type="EMBL" id="VJMH01005566">
    <property type="protein sequence ID" value="KAF0694471.1"/>
    <property type="molecule type" value="Genomic_DNA"/>
</dbReference>
<keyword evidence="3" id="KW-1185">Reference proteome</keyword>
<reference evidence="1" key="2">
    <citation type="submission" date="2019-06" db="EMBL/GenBank/DDBJ databases">
        <title>Genomics analysis of Aphanomyces spp. identifies a new class of oomycete effector associated with host adaptation.</title>
        <authorList>
            <person name="Gaulin E."/>
        </authorList>
    </citation>
    <scope>NUCLEOTIDE SEQUENCE</scope>
    <source>
        <strain evidence="1">CBS 578.67</strain>
    </source>
</reference>
<sequence>MEGYLRFRQKCKEWQEAHESLLRKITSFQSQVESMRAKLATAAEDGGALNRSMDPFFVEELFESIQESPPKLEAILQDMYAIYNETRDAQEEGQAIAPCTRRDYIGFIGIELDMYEAEYQHAECLVKLLRFDTPSNVWNTYITSLSTQPFLDIDVICDITEKHNFSYRNRAT</sequence>
<protein>
    <submittedName>
        <fullName evidence="2">Aste57867_14639 protein</fullName>
    </submittedName>
</protein>
<evidence type="ECO:0000313" key="1">
    <source>
        <dbReference type="EMBL" id="KAF0694471.1"/>
    </source>
</evidence>
<dbReference type="OrthoDB" id="61381at2759"/>
<name>A0A485L183_9STRA</name>
<proteinExistence type="predicted"/>
<dbReference type="Proteomes" id="UP000332933">
    <property type="component" value="Unassembled WGS sequence"/>
</dbReference>
<accession>A0A485L183</accession>
<gene>
    <name evidence="2" type="primary">Aste57867_14639</name>
    <name evidence="1" type="ORF">As57867_014584</name>
    <name evidence="2" type="ORF">ASTE57867_14639</name>
</gene>
<dbReference type="EMBL" id="CAADRA010005587">
    <property type="protein sequence ID" value="VFT91458.1"/>
    <property type="molecule type" value="Genomic_DNA"/>
</dbReference>
<reference evidence="2 3" key="1">
    <citation type="submission" date="2019-03" db="EMBL/GenBank/DDBJ databases">
        <authorList>
            <person name="Gaulin E."/>
            <person name="Dumas B."/>
        </authorList>
    </citation>
    <scope>NUCLEOTIDE SEQUENCE [LARGE SCALE GENOMIC DNA]</scope>
    <source>
        <strain evidence="2">CBS 568.67</strain>
    </source>
</reference>
<organism evidence="2 3">
    <name type="scientific">Aphanomyces stellatus</name>
    <dbReference type="NCBI Taxonomy" id="120398"/>
    <lineage>
        <taxon>Eukaryota</taxon>
        <taxon>Sar</taxon>
        <taxon>Stramenopiles</taxon>
        <taxon>Oomycota</taxon>
        <taxon>Saprolegniomycetes</taxon>
        <taxon>Saprolegniales</taxon>
        <taxon>Verrucalvaceae</taxon>
        <taxon>Aphanomyces</taxon>
    </lineage>
</organism>
<evidence type="ECO:0000313" key="2">
    <source>
        <dbReference type="EMBL" id="VFT91458.1"/>
    </source>
</evidence>
<dbReference type="AlphaFoldDB" id="A0A485L183"/>